<feature type="region of interest" description="Disordered" evidence="13">
    <location>
        <begin position="468"/>
        <end position="503"/>
    </location>
</feature>
<evidence type="ECO:0000259" key="15">
    <source>
        <dbReference type="Pfam" id="PF07732"/>
    </source>
</evidence>
<feature type="domain" description="EfeO-type cupredoxin-like" evidence="16">
    <location>
        <begin position="97"/>
        <end position="160"/>
    </location>
</feature>
<dbReference type="Proteomes" id="UP000029055">
    <property type="component" value="Unassembled WGS sequence"/>
</dbReference>
<evidence type="ECO:0000313" key="17">
    <source>
        <dbReference type="EMBL" id="KFJ03544.1"/>
    </source>
</evidence>
<dbReference type="Gene3D" id="2.60.40.420">
    <property type="entry name" value="Cupredoxins - blue copper proteins"/>
    <property type="match status" value="3"/>
</dbReference>
<feature type="binding site" description="type 1 copper site" evidence="12">
    <location>
        <position position="353"/>
    </location>
    <ligand>
        <name>Cu cation</name>
        <dbReference type="ChEBI" id="CHEBI:23378"/>
        <label>1</label>
    </ligand>
</feature>
<evidence type="ECO:0000256" key="14">
    <source>
        <dbReference type="SAM" id="Phobius"/>
    </source>
</evidence>
<dbReference type="eggNOG" id="COG4454">
    <property type="taxonomic scope" value="Bacteria"/>
</dbReference>
<keyword evidence="7 12" id="KW-0479">Metal-binding</keyword>
<feature type="region of interest" description="Disordered" evidence="13">
    <location>
        <begin position="196"/>
        <end position="219"/>
    </location>
</feature>
<feature type="binding site" description="type 1 copper site" evidence="12">
    <location>
        <position position="358"/>
    </location>
    <ligand>
        <name>Cu cation</name>
        <dbReference type="ChEBI" id="CHEBI:23378"/>
        <label>1</label>
    </ligand>
</feature>
<feature type="binding site" description="type 1 copper site" evidence="12">
    <location>
        <position position="310"/>
    </location>
    <ligand>
        <name>Cu cation</name>
        <dbReference type="ChEBI" id="CHEBI:23378"/>
        <label>1</label>
    </ligand>
</feature>
<accession>A0A087E6Z3</accession>
<feature type="binding site" description="type 1 copper site" evidence="12">
    <location>
        <position position="528"/>
    </location>
    <ligand>
        <name>Cu cation</name>
        <dbReference type="ChEBI" id="CHEBI:23378"/>
        <label>1</label>
    </ligand>
</feature>
<feature type="binding site" description="type 2 copper site" evidence="12">
    <location>
        <position position="344"/>
    </location>
    <ligand>
        <name>Cu cation</name>
        <dbReference type="ChEBI" id="CHEBI:23378"/>
        <label>2</label>
    </ligand>
</feature>
<keyword evidence="9 17" id="KW-0560">Oxidoreductase</keyword>
<keyword evidence="8" id="KW-0677">Repeat</keyword>
<dbReference type="CDD" id="cd04208">
    <property type="entry name" value="CuRO_2_CuNIR"/>
    <property type="match status" value="1"/>
</dbReference>
<dbReference type="PANTHER" id="PTHR11709:SF394">
    <property type="entry name" value="FI03373P-RELATED"/>
    <property type="match status" value="1"/>
</dbReference>
<comment type="cofactor">
    <cofactor evidence="1 12">
        <name>Cu(+)</name>
        <dbReference type="ChEBI" id="CHEBI:49552"/>
    </cofactor>
</comment>
<evidence type="ECO:0000256" key="6">
    <source>
        <dbReference type="ARBA" id="ARBA00017290"/>
    </source>
</evidence>
<feature type="domain" description="Plastocyanin-like" evidence="15">
    <location>
        <begin position="258"/>
        <end position="368"/>
    </location>
</feature>
<evidence type="ECO:0000256" key="13">
    <source>
        <dbReference type="SAM" id="MobiDB-lite"/>
    </source>
</evidence>
<comment type="cofactor">
    <cofactor evidence="2 12">
        <name>Cu(2+)</name>
        <dbReference type="ChEBI" id="CHEBI:29036"/>
    </cofactor>
</comment>
<dbReference type="Pfam" id="PF07732">
    <property type="entry name" value="Cu-oxidase_3"/>
    <property type="match status" value="1"/>
</dbReference>
<dbReference type="SUPFAM" id="SSF49503">
    <property type="entry name" value="Cupredoxins"/>
    <property type="match status" value="3"/>
</dbReference>
<feature type="binding site" description="type 1 copper site" evidence="12">
    <location>
        <position position="345"/>
    </location>
    <ligand>
        <name>Cu cation</name>
        <dbReference type="ChEBI" id="CHEBI:23378"/>
        <label>1</label>
    </ligand>
</feature>
<dbReference type="EMBL" id="JGZR01000006">
    <property type="protein sequence ID" value="KFJ03544.1"/>
    <property type="molecule type" value="Genomic_DNA"/>
</dbReference>
<dbReference type="EC" id="1.7.2.1" evidence="5"/>
<evidence type="ECO:0000256" key="5">
    <source>
        <dbReference type="ARBA" id="ARBA00011882"/>
    </source>
</evidence>
<evidence type="ECO:0000256" key="11">
    <source>
        <dbReference type="ARBA" id="ARBA00049340"/>
    </source>
</evidence>
<feature type="region of interest" description="Disordered" evidence="13">
    <location>
        <begin position="1"/>
        <end position="37"/>
    </location>
</feature>
<evidence type="ECO:0000256" key="8">
    <source>
        <dbReference type="ARBA" id="ARBA00022737"/>
    </source>
</evidence>
<dbReference type="InterPro" id="IPR001287">
    <property type="entry name" value="NO2-reductase_Cu"/>
</dbReference>
<gene>
    <name evidence="17" type="ORF">BISU_0013</name>
</gene>
<name>A0A087E6Z3_9BIFI</name>
<evidence type="ECO:0000259" key="16">
    <source>
        <dbReference type="Pfam" id="PF13473"/>
    </source>
</evidence>
<dbReference type="CDD" id="cd11020">
    <property type="entry name" value="CuRO_1_CuNIR"/>
    <property type="match status" value="1"/>
</dbReference>
<reference evidence="17 18" key="1">
    <citation type="submission" date="2014-03" db="EMBL/GenBank/DDBJ databases">
        <title>Genomics of Bifidobacteria.</title>
        <authorList>
            <person name="Ventura M."/>
            <person name="Milani C."/>
            <person name="Lugli G.A."/>
        </authorList>
    </citation>
    <scope>NUCLEOTIDE SEQUENCE [LARGE SCALE GENOMIC DNA]</scope>
    <source>
        <strain evidence="17 18">LMG 11597</strain>
    </source>
</reference>
<keyword evidence="14" id="KW-0472">Membrane</keyword>
<dbReference type="eggNOG" id="COG2132">
    <property type="taxonomic scope" value="Bacteria"/>
</dbReference>
<dbReference type="PANTHER" id="PTHR11709">
    <property type="entry name" value="MULTI-COPPER OXIDASE"/>
    <property type="match status" value="1"/>
</dbReference>
<dbReference type="InterPro" id="IPR008972">
    <property type="entry name" value="Cupredoxin"/>
</dbReference>
<evidence type="ECO:0000256" key="1">
    <source>
        <dbReference type="ARBA" id="ARBA00001960"/>
    </source>
</evidence>
<dbReference type="InterPro" id="IPR011707">
    <property type="entry name" value="Cu-oxidase-like_N"/>
</dbReference>
<feature type="binding site" description="type 1 copper site" evidence="12">
    <location>
        <position position="305"/>
    </location>
    <ligand>
        <name>Cu cation</name>
        <dbReference type="ChEBI" id="CHEBI:23378"/>
        <label>1</label>
    </ligand>
</feature>
<dbReference type="Pfam" id="PF13473">
    <property type="entry name" value="Cupredoxin_1"/>
    <property type="match status" value="1"/>
</dbReference>
<proteinExistence type="inferred from homology"/>
<organism evidence="17 18">
    <name type="scientific">Bifidobacterium subtile</name>
    <dbReference type="NCBI Taxonomy" id="77635"/>
    <lineage>
        <taxon>Bacteria</taxon>
        <taxon>Bacillati</taxon>
        <taxon>Actinomycetota</taxon>
        <taxon>Actinomycetes</taxon>
        <taxon>Bifidobacteriales</taxon>
        <taxon>Bifidobacteriaceae</taxon>
        <taxon>Bifidobacterium</taxon>
    </lineage>
</organism>
<comment type="catalytic activity">
    <reaction evidence="11">
        <text>nitric oxide + Fe(III)-[cytochrome c] + H2O = Fe(II)-[cytochrome c] + nitrite + 2 H(+)</text>
        <dbReference type="Rhea" id="RHEA:15233"/>
        <dbReference type="Rhea" id="RHEA-COMP:10350"/>
        <dbReference type="Rhea" id="RHEA-COMP:14399"/>
        <dbReference type="ChEBI" id="CHEBI:15377"/>
        <dbReference type="ChEBI" id="CHEBI:15378"/>
        <dbReference type="ChEBI" id="CHEBI:16301"/>
        <dbReference type="ChEBI" id="CHEBI:16480"/>
        <dbReference type="ChEBI" id="CHEBI:29033"/>
        <dbReference type="ChEBI" id="CHEBI:29034"/>
        <dbReference type="EC" id="1.7.2.1"/>
    </reaction>
</comment>
<dbReference type="InterPro" id="IPR028096">
    <property type="entry name" value="EfeO_Cupredoxin"/>
</dbReference>
<dbReference type="AlphaFoldDB" id="A0A087E6Z3"/>
<dbReference type="GO" id="GO:0050421">
    <property type="term" value="F:nitrite reductase (NO-forming) activity"/>
    <property type="evidence" value="ECO:0007669"/>
    <property type="project" value="UniProtKB-EC"/>
</dbReference>
<dbReference type="STRING" id="77635.BISU_0013"/>
<keyword evidence="10 12" id="KW-0186">Copper</keyword>
<evidence type="ECO:0000256" key="3">
    <source>
        <dbReference type="ARBA" id="ARBA00010609"/>
    </source>
</evidence>
<sequence length="544" mass="55913">MNASHDDNDNTDAPSAPNQPRKPSRPHGPRALPGELASPAQHMGGLVAGAIAVVCLTVAAILIRPSLAADLSTSGNIGATTTASAGPSSATTQVTPTGKTVTATIRAKDMTYVPNVIQVHVGDRLRVVFVNDDTQSHDLVFSNGASAPTLAPGARHNLDVGIVAGDMQGWCSLAGHREMGMSLSVKATGNGAADGANGAGSDAGTSATGNNSGSNATAADAPIPSAAALKQQAKAEQPYPAELPALEPGTVHNVTLTVTEHTQQLASGVTRQIWTYNGSTPGPVLHGRVGDTFNVTLVNKGSMGHSIDFHAGTVAPDQPMRTIAPGQSLRYSFAAARAGVWMYHCSTAPMSNHIANGMFGAVVIEPKNLPPVDHSYVLIQSELYLGANGKPADATKIANRTPDLMAFNGRPFQYDAHPLQASAGQRIRIWALDAGPNESWAFHVVGTQFDTVWTEGAYSIRNGFGGSSGAGTGSGQGSESDTNSGQAPSTTSSESGTSGAQELPLLPAQGGFVEFTPTEPGHYSIVNHEMSLAEKGAHGTLDVS</sequence>
<feature type="compositionally biased region" description="Low complexity" evidence="13">
    <location>
        <begin position="489"/>
        <end position="499"/>
    </location>
</feature>
<evidence type="ECO:0000256" key="7">
    <source>
        <dbReference type="ARBA" id="ARBA00022723"/>
    </source>
</evidence>
<protein>
    <recommendedName>
        <fullName evidence="6">Copper-containing nitrite reductase</fullName>
        <ecNumber evidence="5">1.7.2.1</ecNumber>
    </recommendedName>
</protein>
<comment type="similarity">
    <text evidence="3">Belongs to the multicopper oxidase family.</text>
</comment>
<evidence type="ECO:0000256" key="9">
    <source>
        <dbReference type="ARBA" id="ARBA00023002"/>
    </source>
</evidence>
<dbReference type="CDD" id="cd00920">
    <property type="entry name" value="Cupredoxin"/>
    <property type="match status" value="1"/>
</dbReference>
<evidence type="ECO:0000256" key="12">
    <source>
        <dbReference type="PIRSR" id="PIRSR601287-1"/>
    </source>
</evidence>
<evidence type="ECO:0000256" key="2">
    <source>
        <dbReference type="ARBA" id="ARBA00001973"/>
    </source>
</evidence>
<keyword evidence="18" id="KW-1185">Reference proteome</keyword>
<keyword evidence="14" id="KW-0812">Transmembrane</keyword>
<dbReference type="PRINTS" id="PR00695">
    <property type="entry name" value="CUNO2RDTASE"/>
</dbReference>
<comment type="caution">
    <text evidence="17">The sequence shown here is derived from an EMBL/GenBank/DDBJ whole genome shotgun (WGS) entry which is preliminary data.</text>
</comment>
<evidence type="ECO:0000313" key="18">
    <source>
        <dbReference type="Proteomes" id="UP000029055"/>
    </source>
</evidence>
<evidence type="ECO:0000256" key="4">
    <source>
        <dbReference type="ARBA" id="ARBA00011233"/>
    </source>
</evidence>
<feature type="transmembrane region" description="Helical" evidence="14">
    <location>
        <begin position="43"/>
        <end position="63"/>
    </location>
</feature>
<dbReference type="InterPro" id="IPR045087">
    <property type="entry name" value="Cu-oxidase_fam"/>
</dbReference>
<evidence type="ECO:0000256" key="10">
    <source>
        <dbReference type="ARBA" id="ARBA00023008"/>
    </source>
</evidence>
<comment type="subunit">
    <text evidence="4">Homotrimer.</text>
</comment>
<dbReference type="GO" id="GO:0005507">
    <property type="term" value="F:copper ion binding"/>
    <property type="evidence" value="ECO:0007669"/>
    <property type="project" value="InterPro"/>
</dbReference>
<keyword evidence="14" id="KW-1133">Transmembrane helix</keyword>